<keyword evidence="14 17" id="KW-0030">Aminoacyl-tRNA synthetase</keyword>
<dbReference type="AlphaFoldDB" id="A0A034VNX9"/>
<evidence type="ECO:0000256" key="4">
    <source>
        <dbReference type="ARBA" id="ARBA00022555"/>
    </source>
</evidence>
<dbReference type="PANTHER" id="PTHR11777:SF39">
    <property type="entry name" value="ALANINE--TRNA LIGASE, MITOCHONDRIAL"/>
    <property type="match status" value="1"/>
</dbReference>
<dbReference type="InterPro" id="IPR012947">
    <property type="entry name" value="tRNA_SAD"/>
</dbReference>
<keyword evidence="9 17" id="KW-0067">ATP-binding</keyword>
<keyword evidence="10 17" id="KW-0694">RNA-binding</keyword>
<dbReference type="InterPro" id="IPR045864">
    <property type="entry name" value="aa-tRNA-synth_II/BPL/LPL"/>
</dbReference>
<comment type="catalytic activity">
    <reaction evidence="16 17">
        <text>tRNA(Ala) + L-alanine + ATP = L-alanyl-tRNA(Ala) + AMP + diphosphate</text>
        <dbReference type="Rhea" id="RHEA:12540"/>
        <dbReference type="Rhea" id="RHEA-COMP:9657"/>
        <dbReference type="Rhea" id="RHEA-COMP:9923"/>
        <dbReference type="ChEBI" id="CHEBI:30616"/>
        <dbReference type="ChEBI" id="CHEBI:33019"/>
        <dbReference type="ChEBI" id="CHEBI:57972"/>
        <dbReference type="ChEBI" id="CHEBI:78442"/>
        <dbReference type="ChEBI" id="CHEBI:78497"/>
        <dbReference type="ChEBI" id="CHEBI:456215"/>
        <dbReference type="EC" id="6.1.1.7"/>
    </reaction>
</comment>
<evidence type="ECO:0000256" key="15">
    <source>
        <dbReference type="ARBA" id="ARBA00032577"/>
    </source>
</evidence>
<evidence type="ECO:0000256" key="7">
    <source>
        <dbReference type="ARBA" id="ARBA00022741"/>
    </source>
</evidence>
<comment type="subunit">
    <text evidence="17">Monomer.</text>
</comment>
<dbReference type="InterPro" id="IPR018164">
    <property type="entry name" value="Ala-tRNA-synth_IIc_N"/>
</dbReference>
<dbReference type="SUPFAM" id="SSF55186">
    <property type="entry name" value="ThrRS/AlaRS common domain"/>
    <property type="match status" value="1"/>
</dbReference>
<dbReference type="SUPFAM" id="SSF101353">
    <property type="entry name" value="Putative anticodon-binding domain of alanyl-tRNA synthetase (AlaRS)"/>
    <property type="match status" value="1"/>
</dbReference>
<evidence type="ECO:0000256" key="6">
    <source>
        <dbReference type="ARBA" id="ARBA00022723"/>
    </source>
</evidence>
<dbReference type="PROSITE" id="PS50860">
    <property type="entry name" value="AA_TRNA_LIGASE_II_ALA"/>
    <property type="match status" value="1"/>
</dbReference>
<keyword evidence="11 17" id="KW-0648">Protein biosynthesis</keyword>
<dbReference type="GO" id="GO:0008270">
    <property type="term" value="F:zinc ion binding"/>
    <property type="evidence" value="ECO:0007669"/>
    <property type="project" value="UniProtKB-UniRule"/>
</dbReference>
<keyword evidence="8 17" id="KW-0862">Zinc</keyword>
<dbReference type="Pfam" id="PF07973">
    <property type="entry name" value="tRNA_SAD"/>
    <property type="match status" value="1"/>
</dbReference>
<dbReference type="GO" id="GO:0002161">
    <property type="term" value="F:aminoacyl-tRNA deacylase activity"/>
    <property type="evidence" value="ECO:0007669"/>
    <property type="project" value="TreeGrafter"/>
</dbReference>
<evidence type="ECO:0000256" key="14">
    <source>
        <dbReference type="ARBA" id="ARBA00023146"/>
    </source>
</evidence>
<dbReference type="InterPro" id="IPR009000">
    <property type="entry name" value="Transl_B-barrel_sf"/>
</dbReference>
<dbReference type="Gene3D" id="3.30.930.10">
    <property type="entry name" value="Bira Bifunctional Protein, Domain 2"/>
    <property type="match status" value="1"/>
</dbReference>
<evidence type="ECO:0000256" key="8">
    <source>
        <dbReference type="ARBA" id="ARBA00022833"/>
    </source>
</evidence>
<dbReference type="PRINTS" id="PR00980">
    <property type="entry name" value="TRNASYNTHALA"/>
</dbReference>
<evidence type="ECO:0000256" key="2">
    <source>
        <dbReference type="ARBA" id="ARBA00013168"/>
    </source>
</evidence>
<evidence type="ECO:0000256" key="5">
    <source>
        <dbReference type="ARBA" id="ARBA00022598"/>
    </source>
</evidence>
<accession>A0A034VNX9</accession>
<dbReference type="EC" id="6.1.1.7" evidence="2"/>
<evidence type="ECO:0000256" key="1">
    <source>
        <dbReference type="ARBA" id="ARBA00008429"/>
    </source>
</evidence>
<dbReference type="NCBIfam" id="TIGR00344">
    <property type="entry name" value="alaS"/>
    <property type="match status" value="1"/>
</dbReference>
<dbReference type="CDD" id="cd00673">
    <property type="entry name" value="AlaRS_core"/>
    <property type="match status" value="1"/>
</dbReference>
<name>A0A034VNX9_BACDO</name>
<feature type="binding site" evidence="17">
    <location>
        <position position="758"/>
    </location>
    <ligand>
        <name>Zn(2+)</name>
        <dbReference type="ChEBI" id="CHEBI:29105"/>
    </ligand>
</feature>
<comment type="cofactor">
    <cofactor evidence="17">
        <name>Zn(2+)</name>
        <dbReference type="ChEBI" id="CHEBI:29105"/>
    </cofactor>
    <text evidence="17">Binds 1 zinc ion per subunit.</text>
</comment>
<dbReference type="Gene3D" id="2.40.30.130">
    <property type="match status" value="1"/>
</dbReference>
<evidence type="ECO:0000256" key="3">
    <source>
        <dbReference type="ARBA" id="ARBA00017959"/>
    </source>
</evidence>
<reference evidence="19" key="1">
    <citation type="journal article" date="2014" name="BMC Genomics">
        <title>Characterizing the developmental transcriptome of the oriental fruit fly, Bactrocera dorsalis (Diptera: Tephritidae) through comparative genomic analysis with Drosophila melanogaster utilizing modENCODE datasets.</title>
        <authorList>
            <person name="Geib S.M."/>
            <person name="Calla B."/>
            <person name="Hall B."/>
            <person name="Hou S."/>
            <person name="Manoukis N.C."/>
        </authorList>
    </citation>
    <scope>NUCLEOTIDE SEQUENCE</scope>
    <source>
        <strain evidence="19">Punador</strain>
    </source>
</reference>
<evidence type="ECO:0000256" key="10">
    <source>
        <dbReference type="ARBA" id="ARBA00022884"/>
    </source>
</evidence>
<evidence type="ECO:0000256" key="17">
    <source>
        <dbReference type="HAMAP-Rule" id="MF_03133"/>
    </source>
</evidence>
<evidence type="ECO:0000256" key="16">
    <source>
        <dbReference type="ARBA" id="ARBA00048300"/>
    </source>
</evidence>
<gene>
    <name evidence="19" type="primary">SYAM</name>
</gene>
<evidence type="ECO:0000256" key="12">
    <source>
        <dbReference type="ARBA" id="ARBA00022946"/>
    </source>
</evidence>
<evidence type="ECO:0000259" key="18">
    <source>
        <dbReference type="PROSITE" id="PS50860"/>
    </source>
</evidence>
<feature type="domain" description="Alanyl-transfer RNA synthetases family profile" evidence="18">
    <location>
        <begin position="12"/>
        <end position="801"/>
    </location>
</feature>
<keyword evidence="7 17" id="KW-0547">Nucleotide-binding</keyword>
<dbReference type="GO" id="GO:0005524">
    <property type="term" value="F:ATP binding"/>
    <property type="evidence" value="ECO:0007669"/>
    <property type="project" value="UniProtKB-UniRule"/>
</dbReference>
<dbReference type="InterPro" id="IPR002318">
    <property type="entry name" value="Ala-tRNA-lgiase_IIc"/>
</dbReference>
<keyword evidence="6 17" id="KW-0479">Metal-binding</keyword>
<dbReference type="Gene3D" id="3.30.980.10">
    <property type="entry name" value="Threonyl-trna Synthetase, Chain A, domain 2"/>
    <property type="match status" value="1"/>
</dbReference>
<sequence length="1006" mass="114254">MYSSAKKLQRVLTSQEIRKTFIDYFKINHDHKFVRSSPVVPFCDPTVAFVNAGMNQFKSVFLGKAQPPYPRVTNSQKCVRVGGKHNDLSIVGQDSYHHTFFEMLGNWSFGDYFKREACELAFELLRGPYNIDPSRLYVTYFAGDKVLGLPADLECYEIWRSLGFPVERILPFGCKENFWEMGATGPCGPCTEIHIDHCPTRGHERAKLVNTDRPDLTELWNLVFIQYNRNENGSVTQLPAQHVDTGMGFERLTAILQNKSSNYDTDLFMPIFNAIQKITHAPLYSSKFPTPLEDATLDTGYRILADHSRMITVCLGDGMLPDQNQKLRRVLRKAFTISETIFKNEMLVSQLIPIVIDTIGMAYPDLYNKQSSILELIAHEREVFKALRESSSRAFAEVLMEYPNLEEVDLMECPGFVSAYRDFQIHKETFNNNIIPAKFLFKLTDTYGLTEENFKKLAELENMECDLNGYLKELANAKLRSKASLSDGSSENKLKNQQHTNEALLLLTQKLNYTDNSTKYNYSYDIDKKRYNIPCVSARVTGMVFDGKESNTVSLKNSQSELLYVVTDITNFYHESGGQQSDIGSMLLTSETNGETLELPVREVIAMNDCIIHVCDLSNVEKDFILKTGAQIKLLVDANRRQLTTCHHTAIHLLNAAIRTLFKKVTYQVSSAVTTDNFKLEVGLIGKRIKKEDITQLEDMIVGTINSKVPVDVNIINASDVLQQDDITMIPGEIYPETGLRLISINCEKPQLISKELCCGTHVTNTQEIEYFCITNLRQTNRARFSFTAVAGEAAKNALKIAALLQHRVDMLDKEFKTDKVTNATEIELQKIRHNLIHMEVALPYVFKIDTIARINDMLKKLKETTRTTLKEFVEVEMKTLLQEKPIKSHPFIVHYITSSALVEEVPLQRATKLCTDRPILVASMCDSIVKARCCVPKKFVSDHFDAEQWLKEFAVVFKSQVSAPKGQDSAEVCNMKGRKVSTLFEEQLEEAIGRAQTFASQRLLL</sequence>
<dbReference type="SUPFAM" id="SSF55681">
    <property type="entry name" value="Class II aaRS and biotin synthetases"/>
    <property type="match status" value="1"/>
</dbReference>
<dbReference type="InterPro" id="IPR018162">
    <property type="entry name" value="Ala-tRNA-ligase_IIc_anticod-bd"/>
</dbReference>
<feature type="binding site" evidence="17">
    <location>
        <position position="652"/>
    </location>
    <ligand>
        <name>Zn(2+)</name>
        <dbReference type="ChEBI" id="CHEBI:29105"/>
    </ligand>
</feature>
<evidence type="ECO:0000256" key="9">
    <source>
        <dbReference type="ARBA" id="ARBA00022840"/>
    </source>
</evidence>
<dbReference type="GO" id="GO:0004813">
    <property type="term" value="F:alanine-tRNA ligase activity"/>
    <property type="evidence" value="ECO:0007669"/>
    <property type="project" value="UniProtKB-UniRule"/>
</dbReference>
<comment type="function">
    <text evidence="17">Catalyzes the attachment of alanine to tRNA(Ala) in a two-step reaction: alanine is first activated by ATP to form Ala-AMP and then transferred to the acceptor end of tRNA(Ala). Also edits incorrectly charged tRNA(Ala) via its editing domain.</text>
</comment>
<proteinExistence type="inferred from homology"/>
<dbReference type="SMART" id="SM00863">
    <property type="entry name" value="tRNA_SAD"/>
    <property type="match status" value="1"/>
</dbReference>
<dbReference type="Pfam" id="PF01411">
    <property type="entry name" value="tRNA-synt_2c"/>
    <property type="match status" value="2"/>
</dbReference>
<organism evidence="19">
    <name type="scientific">Bactrocera dorsalis</name>
    <name type="common">Oriental fruit fly</name>
    <name type="synonym">Dacus dorsalis</name>
    <dbReference type="NCBI Taxonomy" id="27457"/>
    <lineage>
        <taxon>Eukaryota</taxon>
        <taxon>Metazoa</taxon>
        <taxon>Ecdysozoa</taxon>
        <taxon>Arthropoda</taxon>
        <taxon>Hexapoda</taxon>
        <taxon>Insecta</taxon>
        <taxon>Pterygota</taxon>
        <taxon>Neoptera</taxon>
        <taxon>Endopterygota</taxon>
        <taxon>Diptera</taxon>
        <taxon>Brachycera</taxon>
        <taxon>Muscomorpha</taxon>
        <taxon>Tephritoidea</taxon>
        <taxon>Tephritidae</taxon>
        <taxon>Bactrocera</taxon>
        <taxon>Bactrocera</taxon>
    </lineage>
</organism>
<dbReference type="InterPro" id="IPR050058">
    <property type="entry name" value="Ala-tRNA_ligase"/>
</dbReference>
<feature type="binding site" evidence="17">
    <location>
        <position position="648"/>
    </location>
    <ligand>
        <name>Zn(2+)</name>
        <dbReference type="ChEBI" id="CHEBI:29105"/>
    </ligand>
</feature>
<keyword evidence="5 17" id="KW-0436">Ligase</keyword>
<dbReference type="SUPFAM" id="SSF50447">
    <property type="entry name" value="Translation proteins"/>
    <property type="match status" value="1"/>
</dbReference>
<evidence type="ECO:0000313" key="19">
    <source>
        <dbReference type="EMBL" id="JAC44164.1"/>
    </source>
</evidence>
<dbReference type="InterPro" id="IPR023033">
    <property type="entry name" value="Ala_tRNA_ligase_euk/bac"/>
</dbReference>
<dbReference type="EMBL" id="GAKP01014788">
    <property type="protein sequence ID" value="JAC44164.1"/>
    <property type="molecule type" value="Transcribed_RNA"/>
</dbReference>
<dbReference type="PANTHER" id="PTHR11777">
    <property type="entry name" value="ALANYL-TRNA SYNTHETASE"/>
    <property type="match status" value="1"/>
</dbReference>
<dbReference type="FunFam" id="3.30.980.10:FF:000013">
    <property type="entry name" value="alanine--tRNA ligase, mitochondrial"/>
    <property type="match status" value="1"/>
</dbReference>
<evidence type="ECO:0000256" key="11">
    <source>
        <dbReference type="ARBA" id="ARBA00022917"/>
    </source>
</evidence>
<keyword evidence="4 17" id="KW-0820">tRNA-binding</keyword>
<dbReference type="HAMAP" id="MF_00036_B">
    <property type="entry name" value="Ala_tRNA_synth_B"/>
    <property type="match status" value="1"/>
</dbReference>
<dbReference type="GO" id="GO:0005739">
    <property type="term" value="C:mitochondrion"/>
    <property type="evidence" value="ECO:0007669"/>
    <property type="project" value="TreeGrafter"/>
</dbReference>
<dbReference type="InterPro" id="IPR018163">
    <property type="entry name" value="Thr/Ala-tRNA-synth_IIc_edit"/>
</dbReference>
<keyword evidence="12" id="KW-0809">Transit peptide</keyword>
<evidence type="ECO:0000256" key="13">
    <source>
        <dbReference type="ARBA" id="ARBA00023128"/>
    </source>
</evidence>
<feature type="binding site" evidence="17">
    <location>
        <position position="762"/>
    </location>
    <ligand>
        <name>Zn(2+)</name>
        <dbReference type="ChEBI" id="CHEBI:29105"/>
    </ligand>
</feature>
<dbReference type="InterPro" id="IPR018165">
    <property type="entry name" value="Ala-tRNA-synth_IIc_core"/>
</dbReference>
<dbReference type="GO" id="GO:0006419">
    <property type="term" value="P:alanyl-tRNA aminoacylation"/>
    <property type="evidence" value="ECO:0007669"/>
    <property type="project" value="InterPro"/>
</dbReference>
<dbReference type="OrthoDB" id="2423964at2759"/>
<dbReference type="FunFam" id="3.30.930.10:FF:000011">
    <property type="entry name" value="Alanine--tRNA ligase, cytoplasmic"/>
    <property type="match status" value="1"/>
</dbReference>
<comment type="domain">
    <text evidence="17">Consists of three domains; the N-terminal catalytic domain, the editing domain and the C-terminal C-Ala domain. The editing domain removes incorrectly charged amino acids, while the C-Ala domain, along with tRNA(Ala), serves as a bridge to cooperatively bring together the editing and aminoacylation centers thus stimulating deacylation of misacylated tRNAs.</text>
</comment>
<protein>
    <recommendedName>
        <fullName evidence="3">Alanine--tRNA ligase</fullName>
        <ecNumber evidence="2">6.1.1.7</ecNumber>
    </recommendedName>
    <alternativeName>
        <fullName evidence="15">Alanyl-tRNA synthetase</fullName>
    </alternativeName>
</protein>
<dbReference type="GO" id="GO:0000049">
    <property type="term" value="F:tRNA binding"/>
    <property type="evidence" value="ECO:0007669"/>
    <property type="project" value="UniProtKB-KW"/>
</dbReference>
<keyword evidence="13" id="KW-0496">Mitochondrion</keyword>
<comment type="similarity">
    <text evidence="1">Belongs to the class-II aminoacyl-tRNA synthetase family. Alax-L subfamily.</text>
</comment>